<protein>
    <submittedName>
        <fullName evidence="2">Type IX secretion system membrane protein PorP/SprF</fullName>
    </submittedName>
</protein>
<dbReference type="KEGG" id="mrob:HH214_12470"/>
<dbReference type="NCBIfam" id="TIGR03519">
    <property type="entry name" value="T9SS_PorP_fam"/>
    <property type="match status" value="1"/>
</dbReference>
<gene>
    <name evidence="2" type="ORF">HH214_12470</name>
</gene>
<proteinExistence type="predicted"/>
<dbReference type="InterPro" id="IPR019861">
    <property type="entry name" value="PorP/SprF_Bacteroidetes"/>
</dbReference>
<accession>A0A7L5E4Z8</accession>
<keyword evidence="1" id="KW-0732">Signal</keyword>
<dbReference type="EMBL" id="CP051682">
    <property type="protein sequence ID" value="QJD98390.1"/>
    <property type="molecule type" value="Genomic_DNA"/>
</dbReference>
<evidence type="ECO:0000313" key="3">
    <source>
        <dbReference type="Proteomes" id="UP000503278"/>
    </source>
</evidence>
<organism evidence="2 3">
    <name type="scientific">Mucilaginibacter robiniae</name>
    <dbReference type="NCBI Taxonomy" id="2728022"/>
    <lineage>
        <taxon>Bacteria</taxon>
        <taxon>Pseudomonadati</taxon>
        <taxon>Bacteroidota</taxon>
        <taxon>Sphingobacteriia</taxon>
        <taxon>Sphingobacteriales</taxon>
        <taxon>Sphingobacteriaceae</taxon>
        <taxon>Mucilaginibacter</taxon>
    </lineage>
</organism>
<feature type="signal peptide" evidence="1">
    <location>
        <begin position="1"/>
        <end position="25"/>
    </location>
</feature>
<sequence length="331" mass="36239">MRGYIRVKAFWLTLIGLITGLAAFAQQDAQFSQYTFNGLYINPAYAGYKQDVYANAFYRSQWTGLEGAPQTFSLAVDGSVHDTKVGLGLLVAHDGIGAQSSLAVYGNYAYRLQIGDNENSRLAFGIGAGFVQNGLDGNKLTATQTGDNYIPTGYQSALLPDARLGVLYTNDRFFIGGSVDNLLARKLSMLKDKSILTPVPVPHFYFTTGALFSINDDVKFKPSILLKDDLNGPTSLDINAFTLLGERIWIGATYRTAVSLYNKPQLQNGLQKSNAVVGVVELFATDKLRVGYAFDYSLTPLSSYSYGSHELSIGIYLNHSHVDSNGNRCYF</sequence>
<keyword evidence="3" id="KW-1185">Reference proteome</keyword>
<feature type="chain" id="PRO_5029790708" evidence="1">
    <location>
        <begin position="26"/>
        <end position="331"/>
    </location>
</feature>
<dbReference type="AlphaFoldDB" id="A0A7L5E4Z8"/>
<reference evidence="2 3" key="1">
    <citation type="submission" date="2020-04" db="EMBL/GenBank/DDBJ databases">
        <title>Genome sequencing of novel species.</title>
        <authorList>
            <person name="Heo J."/>
            <person name="Kim S.-J."/>
            <person name="Kim J.-S."/>
            <person name="Hong S.-B."/>
            <person name="Kwon S.-W."/>
        </authorList>
    </citation>
    <scope>NUCLEOTIDE SEQUENCE [LARGE SCALE GENOMIC DNA]</scope>
    <source>
        <strain evidence="2 3">F39-2</strain>
    </source>
</reference>
<dbReference type="Proteomes" id="UP000503278">
    <property type="component" value="Chromosome"/>
</dbReference>
<name>A0A7L5E4Z8_9SPHI</name>
<dbReference type="Pfam" id="PF11751">
    <property type="entry name" value="PorP_SprF"/>
    <property type="match status" value="1"/>
</dbReference>
<evidence type="ECO:0000313" key="2">
    <source>
        <dbReference type="EMBL" id="QJD98390.1"/>
    </source>
</evidence>
<evidence type="ECO:0000256" key="1">
    <source>
        <dbReference type="SAM" id="SignalP"/>
    </source>
</evidence>